<keyword evidence="5" id="KW-0479">Metal-binding</keyword>
<comment type="similarity">
    <text evidence="4">Belongs to the CDIP1/LITAF family.</text>
</comment>
<organism evidence="11 12">
    <name type="scientific">Mytilus edulis</name>
    <name type="common">Blue mussel</name>
    <dbReference type="NCBI Taxonomy" id="6550"/>
    <lineage>
        <taxon>Eukaryota</taxon>
        <taxon>Metazoa</taxon>
        <taxon>Spiralia</taxon>
        <taxon>Lophotrochozoa</taxon>
        <taxon>Mollusca</taxon>
        <taxon>Bivalvia</taxon>
        <taxon>Autobranchia</taxon>
        <taxon>Pteriomorphia</taxon>
        <taxon>Mytilida</taxon>
        <taxon>Mytiloidea</taxon>
        <taxon>Mytilidae</taxon>
        <taxon>Mytilinae</taxon>
        <taxon>Mytilus</taxon>
    </lineage>
</organism>
<keyword evidence="12" id="KW-1185">Reference proteome</keyword>
<feature type="domain" description="LITAF" evidence="10">
    <location>
        <begin position="269"/>
        <end position="353"/>
    </location>
</feature>
<name>A0A8S3RMN2_MYTED</name>
<dbReference type="GO" id="GO:0005765">
    <property type="term" value="C:lysosomal membrane"/>
    <property type="evidence" value="ECO:0007669"/>
    <property type="project" value="UniProtKB-SubCell"/>
</dbReference>
<evidence type="ECO:0000259" key="10">
    <source>
        <dbReference type="PROSITE" id="PS51837"/>
    </source>
</evidence>
<feature type="compositionally biased region" description="Pro residues" evidence="8">
    <location>
        <begin position="211"/>
        <end position="225"/>
    </location>
</feature>
<evidence type="ECO:0000256" key="7">
    <source>
        <dbReference type="ARBA" id="ARBA00023136"/>
    </source>
</evidence>
<feature type="compositionally biased region" description="Pro residues" evidence="8">
    <location>
        <begin position="21"/>
        <end position="31"/>
    </location>
</feature>
<evidence type="ECO:0000256" key="8">
    <source>
        <dbReference type="SAM" id="MobiDB-lite"/>
    </source>
</evidence>
<protein>
    <submittedName>
        <fullName evidence="11">LITAF</fullName>
    </submittedName>
</protein>
<evidence type="ECO:0000256" key="1">
    <source>
        <dbReference type="ARBA" id="ARBA00004414"/>
    </source>
</evidence>
<dbReference type="PANTHER" id="PTHR23292:SF6">
    <property type="entry name" value="FI16602P1-RELATED"/>
    <property type="match status" value="1"/>
</dbReference>
<dbReference type="EMBL" id="CAJPWZ010001084">
    <property type="protein sequence ID" value="CAG2207661.1"/>
    <property type="molecule type" value="Genomic_DNA"/>
</dbReference>
<dbReference type="Pfam" id="PF10601">
    <property type="entry name" value="zf-LITAF-like"/>
    <property type="match status" value="2"/>
</dbReference>
<comment type="caution">
    <text evidence="11">The sequence shown here is derived from an EMBL/GenBank/DDBJ whole genome shotgun (WGS) entry which is preliminary data.</text>
</comment>
<dbReference type="GO" id="GO:0031902">
    <property type="term" value="C:late endosome membrane"/>
    <property type="evidence" value="ECO:0007669"/>
    <property type="project" value="UniProtKB-SubCell"/>
</dbReference>
<evidence type="ECO:0000313" key="12">
    <source>
        <dbReference type="Proteomes" id="UP000683360"/>
    </source>
</evidence>
<dbReference type="AlphaFoldDB" id="A0A8S3RMN2"/>
<evidence type="ECO:0000256" key="2">
    <source>
        <dbReference type="ARBA" id="ARBA00004481"/>
    </source>
</evidence>
<gene>
    <name evidence="11" type="ORF">MEDL_21905</name>
</gene>
<evidence type="ECO:0000256" key="4">
    <source>
        <dbReference type="ARBA" id="ARBA00005975"/>
    </source>
</evidence>
<feature type="compositionally biased region" description="Low complexity" evidence="8">
    <location>
        <begin position="226"/>
        <end position="253"/>
    </location>
</feature>
<evidence type="ECO:0000313" key="11">
    <source>
        <dbReference type="EMBL" id="CAG2207661.1"/>
    </source>
</evidence>
<evidence type="ECO:0000256" key="5">
    <source>
        <dbReference type="ARBA" id="ARBA00022723"/>
    </source>
</evidence>
<feature type="transmembrane region" description="Helical" evidence="9">
    <location>
        <begin position="307"/>
        <end position="331"/>
    </location>
</feature>
<dbReference type="InterPro" id="IPR037519">
    <property type="entry name" value="LITAF_fam"/>
</dbReference>
<evidence type="ECO:0000256" key="9">
    <source>
        <dbReference type="SAM" id="Phobius"/>
    </source>
</evidence>
<dbReference type="SMART" id="SM00714">
    <property type="entry name" value="LITAF"/>
    <property type="match status" value="2"/>
</dbReference>
<dbReference type="PANTHER" id="PTHR23292">
    <property type="entry name" value="LIPOPOLYSACCHARIDE-INDUCED TUMOR NECROSIS FACTOR-ALPHA FACTOR"/>
    <property type="match status" value="1"/>
</dbReference>
<proteinExistence type="inferred from homology"/>
<sequence length="354" mass="37637">MSALPPPYSNPGNQPGHGQPGGPPGYGPPGGQPGGQPGYGPPGGQPGYGPPGGQPGYGPPPPPAPYHQGQPGYGQPTTVIVTQPMMSQPMRESPVGMTCPNCQKQILTSTTYQTGTLTWVACLVLCLVGCDVGCCFIPFCISSCKDTVHSCPNCRTTLGKHNRIRNIYKLICTVYNIHLLYILPLQNSEYHIMSGPPPPYPGEKGQEAGYPPQPQGYGQPPPPQGYPQGAQPGYGQPQQGYGQPQPGYGPPQQGYGGQQQQGHTTVVVGQPAATVLVQQFREAPVNTSCPHCRAQVITATQYETGTFAWIICLVLCIVGCDLGCCFIPFCVDGCKDVIHTCPSCRQMISRWSRM</sequence>
<keyword evidence="9" id="KW-0812">Transmembrane</keyword>
<reference evidence="11" key="1">
    <citation type="submission" date="2021-03" db="EMBL/GenBank/DDBJ databases">
        <authorList>
            <person name="Bekaert M."/>
        </authorList>
    </citation>
    <scope>NUCLEOTIDE SEQUENCE</scope>
</reference>
<comment type="subcellular location">
    <subcellularLocation>
        <location evidence="2">Endosome membrane</location>
        <topology evidence="2">Peripheral membrane protein</topology>
    </subcellularLocation>
    <subcellularLocation>
        <location evidence="1">Late endosome membrane</location>
    </subcellularLocation>
    <subcellularLocation>
        <location evidence="3">Lysosome membrane</location>
        <topology evidence="3">Peripheral membrane protein</topology>
        <orientation evidence="3">Cytoplasmic side</orientation>
    </subcellularLocation>
</comment>
<evidence type="ECO:0000256" key="3">
    <source>
        <dbReference type="ARBA" id="ARBA00004630"/>
    </source>
</evidence>
<keyword evidence="6" id="KW-0862">Zinc</keyword>
<feature type="compositionally biased region" description="Low complexity" evidence="8">
    <location>
        <begin position="66"/>
        <end position="76"/>
    </location>
</feature>
<dbReference type="GO" id="GO:0008270">
    <property type="term" value="F:zinc ion binding"/>
    <property type="evidence" value="ECO:0007669"/>
    <property type="project" value="TreeGrafter"/>
</dbReference>
<feature type="compositionally biased region" description="Pro residues" evidence="8">
    <location>
        <begin position="39"/>
        <end position="65"/>
    </location>
</feature>
<keyword evidence="7 9" id="KW-0472">Membrane</keyword>
<evidence type="ECO:0000256" key="6">
    <source>
        <dbReference type="ARBA" id="ARBA00022833"/>
    </source>
</evidence>
<feature type="region of interest" description="Disordered" evidence="8">
    <location>
        <begin position="1"/>
        <end position="77"/>
    </location>
</feature>
<feature type="region of interest" description="Disordered" evidence="8">
    <location>
        <begin position="194"/>
        <end position="263"/>
    </location>
</feature>
<feature type="domain" description="LITAF" evidence="10">
    <location>
        <begin position="77"/>
        <end position="163"/>
    </location>
</feature>
<accession>A0A8S3RMN2</accession>
<dbReference type="OrthoDB" id="5599753at2759"/>
<keyword evidence="9" id="KW-1133">Transmembrane helix</keyword>
<dbReference type="Proteomes" id="UP000683360">
    <property type="component" value="Unassembled WGS sequence"/>
</dbReference>
<dbReference type="InterPro" id="IPR006629">
    <property type="entry name" value="LITAF"/>
</dbReference>
<dbReference type="PROSITE" id="PS51837">
    <property type="entry name" value="LITAF"/>
    <property type="match status" value="2"/>
</dbReference>